<protein>
    <submittedName>
        <fullName evidence="2">Putative transcription elongation factor SPT5 1</fullName>
    </submittedName>
</protein>
<accession>A0A833V3Z8</accession>
<keyword evidence="3" id="KW-1185">Reference proteome</keyword>
<dbReference type="Gene3D" id="2.30.30.30">
    <property type="match status" value="2"/>
</dbReference>
<dbReference type="EMBL" id="SWLB01000021">
    <property type="protein sequence ID" value="KAF3324551.1"/>
    <property type="molecule type" value="Genomic_DNA"/>
</dbReference>
<sequence length="121" mass="13081">MVPINEMTQVLSLNKSDKSGEGSSSAVHLKIGEPVSVTSGDLRNARGSVVKVEEETVYIKSKQSPAGLSESLSLYYKQLRKFFEIGDHVKIVAGVEEGQKGMVVKVDGEDISVLANDSERL</sequence>
<dbReference type="GO" id="GO:0032784">
    <property type="term" value="P:regulation of DNA-templated transcription elongation"/>
    <property type="evidence" value="ECO:0007669"/>
    <property type="project" value="InterPro"/>
</dbReference>
<proteinExistence type="predicted"/>
<dbReference type="GO" id="GO:0003729">
    <property type="term" value="F:mRNA binding"/>
    <property type="evidence" value="ECO:0007669"/>
    <property type="project" value="TreeGrafter"/>
</dbReference>
<dbReference type="GO" id="GO:0006368">
    <property type="term" value="P:transcription elongation by RNA polymerase II"/>
    <property type="evidence" value="ECO:0007669"/>
    <property type="project" value="TreeGrafter"/>
</dbReference>
<dbReference type="Pfam" id="PF23284">
    <property type="entry name" value="KOW2_Spt5"/>
    <property type="match status" value="1"/>
</dbReference>
<dbReference type="SMART" id="SM00739">
    <property type="entry name" value="KOW"/>
    <property type="match status" value="2"/>
</dbReference>
<dbReference type="PANTHER" id="PTHR11125">
    <property type="entry name" value="SUPPRESSOR OF TY 5"/>
    <property type="match status" value="1"/>
</dbReference>
<reference evidence="2" key="1">
    <citation type="submission" date="2020-01" db="EMBL/GenBank/DDBJ databases">
        <title>Genome sequence of Kobresia littledalei, the first chromosome-level genome in the family Cyperaceae.</title>
        <authorList>
            <person name="Qu G."/>
        </authorList>
    </citation>
    <scope>NUCLEOTIDE SEQUENCE</scope>
    <source>
        <strain evidence="2">C.B.Clarke</strain>
        <tissue evidence="2">Leaf</tissue>
    </source>
</reference>
<evidence type="ECO:0000259" key="1">
    <source>
        <dbReference type="SMART" id="SM00739"/>
    </source>
</evidence>
<dbReference type="GO" id="GO:0032044">
    <property type="term" value="C:DSIF complex"/>
    <property type="evidence" value="ECO:0007669"/>
    <property type="project" value="TreeGrafter"/>
</dbReference>
<dbReference type="PANTHER" id="PTHR11125:SF7">
    <property type="entry name" value="TRANSCRIPTION ELONGATION FACTOR SPT5"/>
    <property type="match status" value="1"/>
</dbReference>
<dbReference type="InterPro" id="IPR008991">
    <property type="entry name" value="Translation_prot_SH3-like_sf"/>
</dbReference>
<dbReference type="AlphaFoldDB" id="A0A833V3Z8"/>
<dbReference type="GO" id="GO:0006357">
    <property type="term" value="P:regulation of transcription by RNA polymerase II"/>
    <property type="evidence" value="ECO:0007669"/>
    <property type="project" value="InterPro"/>
</dbReference>
<dbReference type="InterPro" id="IPR039659">
    <property type="entry name" value="SPT5"/>
</dbReference>
<dbReference type="GO" id="GO:0003746">
    <property type="term" value="F:translation elongation factor activity"/>
    <property type="evidence" value="ECO:0007669"/>
    <property type="project" value="UniProtKB-KW"/>
</dbReference>
<comment type="caution">
    <text evidence="2">The sequence shown here is derived from an EMBL/GenBank/DDBJ whole genome shotgun (WGS) entry which is preliminary data.</text>
</comment>
<dbReference type="InterPro" id="IPR014722">
    <property type="entry name" value="Rib_uL2_dom2"/>
</dbReference>
<evidence type="ECO:0000313" key="3">
    <source>
        <dbReference type="Proteomes" id="UP000623129"/>
    </source>
</evidence>
<name>A0A833V3Z8_9POAL</name>
<dbReference type="Proteomes" id="UP000623129">
    <property type="component" value="Unassembled WGS sequence"/>
</dbReference>
<organism evidence="2 3">
    <name type="scientific">Carex littledalei</name>
    <dbReference type="NCBI Taxonomy" id="544730"/>
    <lineage>
        <taxon>Eukaryota</taxon>
        <taxon>Viridiplantae</taxon>
        <taxon>Streptophyta</taxon>
        <taxon>Embryophyta</taxon>
        <taxon>Tracheophyta</taxon>
        <taxon>Spermatophyta</taxon>
        <taxon>Magnoliopsida</taxon>
        <taxon>Liliopsida</taxon>
        <taxon>Poales</taxon>
        <taxon>Cyperaceae</taxon>
        <taxon>Cyperoideae</taxon>
        <taxon>Cariceae</taxon>
        <taxon>Carex</taxon>
        <taxon>Carex subgen. Euthyceras</taxon>
    </lineage>
</organism>
<evidence type="ECO:0000313" key="2">
    <source>
        <dbReference type="EMBL" id="KAF3324551.1"/>
    </source>
</evidence>
<dbReference type="InterPro" id="IPR041975">
    <property type="entry name" value="KOW_Spt5_2"/>
</dbReference>
<keyword evidence="2" id="KW-0648">Protein biosynthesis</keyword>
<feature type="domain" description="KOW" evidence="1">
    <location>
        <begin position="28"/>
        <end position="55"/>
    </location>
</feature>
<keyword evidence="2" id="KW-0251">Elongation factor</keyword>
<feature type="domain" description="KOW" evidence="1">
    <location>
        <begin position="82"/>
        <end position="109"/>
    </location>
</feature>
<gene>
    <name evidence="2" type="ORF">FCM35_KLT10708</name>
</gene>
<dbReference type="InterPro" id="IPR005824">
    <property type="entry name" value="KOW"/>
</dbReference>
<dbReference type="OrthoDB" id="28901at2759"/>
<dbReference type="SUPFAM" id="SSF50104">
    <property type="entry name" value="Translation proteins SH3-like domain"/>
    <property type="match status" value="2"/>
</dbReference>